<evidence type="ECO:0000256" key="7">
    <source>
        <dbReference type="ARBA" id="ARBA00023136"/>
    </source>
</evidence>
<feature type="chain" id="PRO_5002626919" evidence="8">
    <location>
        <begin position="27"/>
        <end position="639"/>
    </location>
</feature>
<dbReference type="EMBL" id="CP000478">
    <property type="protein sequence ID" value="ABK19347.1"/>
    <property type="molecule type" value="Genomic_DNA"/>
</dbReference>
<dbReference type="GO" id="GO:0016020">
    <property type="term" value="C:membrane"/>
    <property type="evidence" value="ECO:0007669"/>
    <property type="project" value="UniProtKB-SubCell"/>
</dbReference>
<evidence type="ECO:0000256" key="5">
    <source>
        <dbReference type="ARBA" id="ARBA00022837"/>
    </source>
</evidence>
<dbReference type="Pfam" id="PF03160">
    <property type="entry name" value="Calx-beta"/>
    <property type="match status" value="1"/>
</dbReference>
<dbReference type="HOGENOM" id="CLU_028806_0_0_7"/>
<dbReference type="eggNOG" id="COG1414">
    <property type="taxonomic scope" value="Bacteria"/>
</dbReference>
<evidence type="ECO:0000256" key="3">
    <source>
        <dbReference type="ARBA" id="ARBA00022729"/>
    </source>
</evidence>
<dbReference type="Gene3D" id="2.130.10.130">
    <property type="entry name" value="Integrin alpha, N-terminal"/>
    <property type="match status" value="1"/>
</dbReference>
<dbReference type="Proteomes" id="UP000001784">
    <property type="component" value="Chromosome"/>
</dbReference>
<keyword evidence="5" id="KW-0106">Calcium</keyword>
<proteinExistence type="predicted"/>
<evidence type="ECO:0000259" key="9">
    <source>
        <dbReference type="Pfam" id="PF03160"/>
    </source>
</evidence>
<dbReference type="InterPro" id="IPR013517">
    <property type="entry name" value="FG-GAP"/>
</dbReference>
<dbReference type="InParanoid" id="A0LPJ5"/>
<evidence type="ECO:0000313" key="11">
    <source>
        <dbReference type="Proteomes" id="UP000001784"/>
    </source>
</evidence>
<organism evidence="10 11">
    <name type="scientific">Syntrophobacter fumaroxidans (strain DSM 10017 / MPOB)</name>
    <dbReference type="NCBI Taxonomy" id="335543"/>
    <lineage>
        <taxon>Bacteria</taxon>
        <taxon>Pseudomonadati</taxon>
        <taxon>Thermodesulfobacteriota</taxon>
        <taxon>Syntrophobacteria</taxon>
        <taxon>Syntrophobacterales</taxon>
        <taxon>Syntrophobacteraceae</taxon>
        <taxon>Syntrophobacter</taxon>
    </lineage>
</organism>
<dbReference type="eggNOG" id="COG2374">
    <property type="taxonomic scope" value="Bacteria"/>
</dbReference>
<gene>
    <name evidence="10" type="ordered locus">Sfum_3677</name>
</gene>
<dbReference type="SUPFAM" id="SSF141072">
    <property type="entry name" value="CalX-like"/>
    <property type="match status" value="1"/>
</dbReference>
<keyword evidence="11" id="KW-1185">Reference proteome</keyword>
<evidence type="ECO:0000256" key="6">
    <source>
        <dbReference type="ARBA" id="ARBA00022989"/>
    </source>
</evidence>
<dbReference type="InterPro" id="IPR028994">
    <property type="entry name" value="Integrin_alpha_N"/>
</dbReference>
<feature type="domain" description="Calx-beta" evidence="9">
    <location>
        <begin position="530"/>
        <end position="639"/>
    </location>
</feature>
<evidence type="ECO:0000256" key="1">
    <source>
        <dbReference type="ARBA" id="ARBA00004167"/>
    </source>
</evidence>
<comment type="subcellular location">
    <subcellularLocation>
        <location evidence="1">Membrane</location>
        <topology evidence="1">Single-pass membrane protein</topology>
    </subcellularLocation>
</comment>
<keyword evidence="3 8" id="KW-0732">Signal</keyword>
<keyword evidence="4" id="KW-0677">Repeat</keyword>
<keyword evidence="6" id="KW-1133">Transmembrane helix</keyword>
<dbReference type="KEGG" id="sfu:Sfum_3677"/>
<protein>
    <submittedName>
        <fullName evidence="10">FG-GAP repeat protein</fullName>
    </submittedName>
</protein>
<sequence>MRKPGLSFVICALVPVLTWFCATAPAAVAAVGNPVLKWKHGGCYSSWCETGWYSSPAVADLDGDGKMEVLGAAYSLFVLNGEDGSQKFSVTAGSGGRVWPGVVVADIDRDGKPEIVLAQGGGYVTVLDHAGKTVWSRQPTTSELRGLSAYDLDRDGFLEIVVTGAVGSKTNTWVYNHNGRLLDGWPQLANDNGYAWGVYNSNAAVYDLDKDGQGEIVVPSDVHYICAYNANGSHIPANNTMYEGKRWGQVGVWESLGVEKRGWGTCEQGDPRSERHRPNFAHGAATIADVNGDSNLEVVVAGNVYDCATENYDSRYNGIYIFNRDRTRFNRDGFDWRKVPLDTGAPLSEDYEVIENCQPNPVVVDLDGDGRKEIVYSSYDGRVHAFWLDKKEHGNWPFSVYDSGEGIMRFASEPVVADLDNDGCAEVIFTSWVEKSAHRTGKLHILDCMGNPVRQVSLPAAYGSPDWNGALAAPTLANIDDDQALEVVINTAHSGLVAYDLPGTANARILWGTGRGNYQRTGTADPSPLPIVTVTATKTQVPESGASGTAFRIRRTGGSASAITVKYTLSGTARNGIDYAKLSGTRTLPAGVSSALVKLTPVDDSRDEKNERVIMRISPDSSYIVRTPATAEIIIVDND</sequence>
<keyword evidence="7" id="KW-0472">Membrane</keyword>
<reference evidence="10 11" key="1">
    <citation type="submission" date="2006-10" db="EMBL/GenBank/DDBJ databases">
        <title>Complete sequence of Syntrophobacter fumaroxidans MPOB.</title>
        <authorList>
            <consortium name="US DOE Joint Genome Institute"/>
            <person name="Copeland A."/>
            <person name="Lucas S."/>
            <person name="Lapidus A."/>
            <person name="Barry K."/>
            <person name="Detter J.C."/>
            <person name="Glavina del Rio T."/>
            <person name="Hammon N."/>
            <person name="Israni S."/>
            <person name="Pitluck S."/>
            <person name="Goltsman E.G."/>
            <person name="Martinez M."/>
            <person name="Schmutz J."/>
            <person name="Larimer F."/>
            <person name="Land M."/>
            <person name="Hauser L."/>
            <person name="Kyrpides N."/>
            <person name="Kim E."/>
            <person name="Boone D.R."/>
            <person name="Brockman F."/>
            <person name="Culley D."/>
            <person name="Ferry J."/>
            <person name="Gunsalus R."/>
            <person name="McInerney M.J."/>
            <person name="Morrison M."/>
            <person name="Plugge C."/>
            <person name="Rohlin L."/>
            <person name="Scholten J."/>
            <person name="Sieber J."/>
            <person name="Stams A.J.M."/>
            <person name="Worm P."/>
            <person name="Henstra A.M."/>
            <person name="Richardson P."/>
        </authorList>
    </citation>
    <scope>NUCLEOTIDE SEQUENCE [LARGE SCALE GENOMIC DNA]</scope>
    <source>
        <strain evidence="11">DSM 10017 / MPOB</strain>
    </source>
</reference>
<dbReference type="InterPro" id="IPR038081">
    <property type="entry name" value="CalX-like_sf"/>
</dbReference>
<dbReference type="STRING" id="335543.Sfum_3677"/>
<dbReference type="PANTHER" id="PTHR21419:SF23">
    <property type="entry name" value="PROTEIN DEFECTIVE IN EXINE FORMATION 1"/>
    <property type="match status" value="1"/>
</dbReference>
<keyword evidence="2" id="KW-0812">Transmembrane</keyword>
<dbReference type="GO" id="GO:0007154">
    <property type="term" value="P:cell communication"/>
    <property type="evidence" value="ECO:0007669"/>
    <property type="project" value="InterPro"/>
</dbReference>
<dbReference type="SUPFAM" id="SSF69318">
    <property type="entry name" value="Integrin alpha N-terminal domain"/>
    <property type="match status" value="1"/>
</dbReference>
<dbReference type="PANTHER" id="PTHR21419">
    <property type="match status" value="1"/>
</dbReference>
<evidence type="ECO:0000313" key="10">
    <source>
        <dbReference type="EMBL" id="ABK19347.1"/>
    </source>
</evidence>
<feature type="signal peptide" evidence="8">
    <location>
        <begin position="1"/>
        <end position="26"/>
    </location>
</feature>
<dbReference type="AlphaFoldDB" id="A0LPJ5"/>
<dbReference type="Gene3D" id="2.60.40.2030">
    <property type="match status" value="1"/>
</dbReference>
<dbReference type="InterPro" id="IPR045232">
    <property type="entry name" value="FAM234"/>
</dbReference>
<accession>A0LPJ5</accession>
<evidence type="ECO:0000256" key="2">
    <source>
        <dbReference type="ARBA" id="ARBA00022692"/>
    </source>
</evidence>
<name>A0LPJ5_SYNFM</name>
<dbReference type="Pfam" id="PF13517">
    <property type="entry name" value="FG-GAP_3"/>
    <property type="match status" value="2"/>
</dbReference>
<evidence type="ECO:0000256" key="8">
    <source>
        <dbReference type="SAM" id="SignalP"/>
    </source>
</evidence>
<evidence type="ECO:0000256" key="4">
    <source>
        <dbReference type="ARBA" id="ARBA00022737"/>
    </source>
</evidence>
<dbReference type="RefSeq" id="WP_011700472.1">
    <property type="nucleotide sequence ID" value="NC_008554.1"/>
</dbReference>
<dbReference type="InterPro" id="IPR003644">
    <property type="entry name" value="Calx_beta"/>
</dbReference>
<dbReference type="OrthoDB" id="5420232at2"/>